<dbReference type="PROSITE" id="PS00941">
    <property type="entry name" value="CARBOXYLESTERASE_B_2"/>
    <property type="match status" value="1"/>
</dbReference>
<comment type="caution">
    <text evidence="3">The sequence shown here is derived from an EMBL/GenBank/DDBJ whole genome shotgun (WGS) entry which is preliminary data.</text>
</comment>
<feature type="domain" description="Carboxylesterase type B" evidence="2">
    <location>
        <begin position="9"/>
        <end position="121"/>
    </location>
</feature>
<feature type="domain" description="Carboxylesterase type B" evidence="2">
    <location>
        <begin position="146"/>
        <end position="294"/>
    </location>
</feature>
<dbReference type="OrthoDB" id="3200163at2759"/>
<organism evidence="3 4">
    <name type="scientific">Menidia menidia</name>
    <name type="common">Atlantic silverside</name>
    <dbReference type="NCBI Taxonomy" id="238744"/>
    <lineage>
        <taxon>Eukaryota</taxon>
        <taxon>Metazoa</taxon>
        <taxon>Chordata</taxon>
        <taxon>Craniata</taxon>
        <taxon>Vertebrata</taxon>
        <taxon>Euteleostomi</taxon>
        <taxon>Actinopterygii</taxon>
        <taxon>Neopterygii</taxon>
        <taxon>Teleostei</taxon>
        <taxon>Neoteleostei</taxon>
        <taxon>Acanthomorphata</taxon>
        <taxon>Ovalentaria</taxon>
        <taxon>Atherinomorphae</taxon>
        <taxon>Atheriniformes</taxon>
        <taxon>Atherinopsidae</taxon>
        <taxon>Menidiinae</taxon>
        <taxon>Menidia</taxon>
    </lineage>
</organism>
<dbReference type="Proteomes" id="UP000677803">
    <property type="component" value="Unassembled WGS sequence"/>
</dbReference>
<evidence type="ECO:0000313" key="3">
    <source>
        <dbReference type="EMBL" id="CAG5927202.1"/>
    </source>
</evidence>
<evidence type="ECO:0000259" key="2">
    <source>
        <dbReference type="Pfam" id="PF00135"/>
    </source>
</evidence>
<keyword evidence="4" id="KW-1185">Reference proteome</keyword>
<dbReference type="AlphaFoldDB" id="A0A8S4B2Q0"/>
<reference evidence="3" key="1">
    <citation type="submission" date="2021-05" db="EMBL/GenBank/DDBJ databases">
        <authorList>
            <person name="Tigano A."/>
        </authorList>
    </citation>
    <scope>NUCLEOTIDE SEQUENCE</scope>
</reference>
<sequence length="376" mass="42105">MTCISSFLQQVSEDCLYLNIFVPRDVNFSSPLQSLLPVMVWIHGGDFIAGSASKPMHDGRFISNFTHTIVVNVEYRLGAFGFLVSGKDPQTSAAGNYGILDQQAALVWVQRNIAVFGGDPGKASKQTHTQIHIPGQCLKIRHLFYVTLFGESAGAQSVSLHLMIQSSKPLFKQAVLQSLPFSIPLKTRHDALKLGKNFAKQTNCSVSDFVCLLSLPPQAVLSAQMKTSSKIVNPFRFLEVFETWGPYIDGELIKEQAIAAFQKGHWQKEKAVLLGTTSEEGVLFVYGVFNKPVSAVECTVYITAIFKQHALRILHKYLPLYRDADHRNMMAQVRQTQKKCILTRVFMSWKGRNSGYLSRKTMKKLRLLCFPKGLVK</sequence>
<dbReference type="InterPro" id="IPR029058">
    <property type="entry name" value="AB_hydrolase_fold"/>
</dbReference>
<comment type="similarity">
    <text evidence="1">Belongs to the type-B carboxylesterase/lipase family.</text>
</comment>
<dbReference type="InterPro" id="IPR002018">
    <property type="entry name" value="CarbesteraseB"/>
</dbReference>
<evidence type="ECO:0000256" key="1">
    <source>
        <dbReference type="ARBA" id="ARBA00005964"/>
    </source>
</evidence>
<dbReference type="PANTHER" id="PTHR45570:SF1">
    <property type="entry name" value="CARBOXYLIC ESTER HYDROLASE"/>
    <property type="match status" value="1"/>
</dbReference>
<protein>
    <submittedName>
        <fullName evidence="3">(Atlantic silverside) hypothetical protein</fullName>
    </submittedName>
</protein>
<dbReference type="EMBL" id="CAJRST010011113">
    <property type="protein sequence ID" value="CAG5927202.1"/>
    <property type="molecule type" value="Genomic_DNA"/>
</dbReference>
<dbReference type="PANTHER" id="PTHR45570">
    <property type="entry name" value="CARBOXYLIC ESTER HYDROLASE"/>
    <property type="match status" value="1"/>
</dbReference>
<evidence type="ECO:0000313" key="4">
    <source>
        <dbReference type="Proteomes" id="UP000677803"/>
    </source>
</evidence>
<gene>
    <name evidence="3" type="ORF">MMEN_LOCUS11176</name>
</gene>
<dbReference type="InterPro" id="IPR019819">
    <property type="entry name" value="Carboxylesterase_B_CS"/>
</dbReference>
<dbReference type="SUPFAM" id="SSF53474">
    <property type="entry name" value="alpha/beta-Hydrolases"/>
    <property type="match status" value="1"/>
</dbReference>
<name>A0A8S4B2Q0_9TELE</name>
<dbReference type="Pfam" id="PF00135">
    <property type="entry name" value="COesterase"/>
    <property type="match status" value="2"/>
</dbReference>
<accession>A0A8S4B2Q0</accession>
<proteinExistence type="inferred from homology"/>
<dbReference type="Gene3D" id="3.40.50.1820">
    <property type="entry name" value="alpha/beta hydrolase"/>
    <property type="match status" value="1"/>
</dbReference>